<dbReference type="WBParaSite" id="nRc.2.0.1.t11455-RA">
    <property type="protein sequence ID" value="nRc.2.0.1.t11455-RA"/>
    <property type="gene ID" value="nRc.2.0.1.g11455"/>
</dbReference>
<protein>
    <submittedName>
        <fullName evidence="3">Uncharacterized protein</fullName>
    </submittedName>
</protein>
<sequence length="93" mass="10407">MTLVIRTVTIMTDTAKVIATAATINNTMDLPPILPNAAAIDQSFCTARMGKTGRNNDHFVLISKISKNEDDQQKQQKKRQKDQKTKIYVIVNC</sequence>
<evidence type="ECO:0000256" key="1">
    <source>
        <dbReference type="SAM" id="MobiDB-lite"/>
    </source>
</evidence>
<accession>A0A915IBA9</accession>
<evidence type="ECO:0000313" key="2">
    <source>
        <dbReference type="Proteomes" id="UP000887565"/>
    </source>
</evidence>
<proteinExistence type="predicted"/>
<evidence type="ECO:0000313" key="3">
    <source>
        <dbReference type="WBParaSite" id="nRc.2.0.1.t11455-RA"/>
    </source>
</evidence>
<reference evidence="3" key="1">
    <citation type="submission" date="2022-11" db="UniProtKB">
        <authorList>
            <consortium name="WormBaseParasite"/>
        </authorList>
    </citation>
    <scope>IDENTIFICATION</scope>
</reference>
<name>A0A915IBA9_ROMCU</name>
<feature type="region of interest" description="Disordered" evidence="1">
    <location>
        <begin position="64"/>
        <end position="84"/>
    </location>
</feature>
<organism evidence="2 3">
    <name type="scientific">Romanomermis culicivorax</name>
    <name type="common">Nematode worm</name>
    <dbReference type="NCBI Taxonomy" id="13658"/>
    <lineage>
        <taxon>Eukaryota</taxon>
        <taxon>Metazoa</taxon>
        <taxon>Ecdysozoa</taxon>
        <taxon>Nematoda</taxon>
        <taxon>Enoplea</taxon>
        <taxon>Dorylaimia</taxon>
        <taxon>Mermithida</taxon>
        <taxon>Mermithoidea</taxon>
        <taxon>Mermithidae</taxon>
        <taxon>Romanomermis</taxon>
    </lineage>
</organism>
<dbReference type="AlphaFoldDB" id="A0A915IBA9"/>
<dbReference type="Proteomes" id="UP000887565">
    <property type="component" value="Unplaced"/>
</dbReference>
<keyword evidence="2" id="KW-1185">Reference proteome</keyword>